<evidence type="ECO:0000256" key="13">
    <source>
        <dbReference type="ARBA" id="ARBA00065880"/>
    </source>
</evidence>
<feature type="compositionally biased region" description="Polar residues" evidence="16">
    <location>
        <begin position="472"/>
        <end position="481"/>
    </location>
</feature>
<evidence type="ECO:0000256" key="3">
    <source>
        <dbReference type="ARBA" id="ARBA00022528"/>
    </source>
</evidence>
<dbReference type="FunFam" id="2.40.50.140:FF:000250">
    <property type="entry name" value="Elongation factor Ts, mitochondrial"/>
    <property type="match status" value="1"/>
</dbReference>
<sequence length="1113" mass="120823">MTPVIPCSVSNILFIPGMAFTTRKKRCYTKYNFPGNFTKQSLSSERFFVTLPRIVSIFPQTKNGCVTRIQRISATGTDVAVEEQDSSASEEASDGASEAVQTNAEPSSRSDVNAAPRARARRRQGRKSVMPPVKDEDLVPGAIFTGKVRAIQPFGAFVDIGAFAEGLVHVSRLSNSFVEDVNDVVSLLQEVKVKIVEVDYEAGRISLSMADVDDKTKLQKKKDSVASSDEPRSSRRNASKPAQKRQEEMNTTKFVKGQDLVATVKKLTRSGTFMSLPEDEEGFLPRAEEPDDGFGNVMGNSSLEIGQTVNVRVLRISRGQVILTMKKEEDVAKLDSWVDQEDDVIHTATNPFAIAFRRNKEIAAFLDEREKPEESSGSPAETEAIEDIEKTTELTESVSETSEVQAEQEISEESDENTSDGSLSLENVAETNAEEDAPTETLTSNDAEESSAPDVSQNLDEAEVKAEVIDSEVQTLTSVAKDSNSEESDENTSDGSLSAENVAETNAGKGGPKETLTSYDAEESSAPDVSQNLAEAEVKAEVIDSEVQPRTPGAEGSNSEDFVPTGNIDEGEEVTAASQADIPVEEETAEEMSAAPPADVGDTVNEASSVSHEAVAETQAKNVNAEEEVPVEAPKEEAKVEPSTPGSNGSVTSSGGSTESSSDGSLTKGAVSSALVKQLRDETGAGMMDCKKALTETGGDIVKAQEYLRKKGLASADKKASRVTAEGRIGSYVHDSRIGVLIEVNCETDFVSRGDIFRELVDDLAMQVAACPQVAYLSTDDVPKEIVDKETEIEMHKEDLLSRPEQIRSKIVEGRVKKRLADLALLEQPYIKNDKMTVSDWVKQTIATIGENIKVRRFVKYVLGEGLEKKGQNFAAEVAAQTAAKPAPAPQREQHAAAEAEKPVEKVAAVAVSAALVKQLREETGAGMMDCKKALAETDGDMEKAQEYLRKKGLSSADKKSSRIAAEGRIGSYIHDARIGVLIEVNCETDFVGRSDKFKELVEDLAMQVAACPQVQYVSIEDIPESIVNKEKEIEMQREDIQSKPENIREKIVQGRISKRLGELALLEQPFIKNDSISVRDLVKQTVASLGENIKVRRFARFTLGEQTENSNT</sequence>
<accession>A0A9Q1GNS4</accession>
<feature type="compositionally biased region" description="Basic and acidic residues" evidence="16">
    <location>
        <begin position="216"/>
        <end position="233"/>
    </location>
</feature>
<dbReference type="GO" id="GO:0009507">
    <property type="term" value="C:chloroplast"/>
    <property type="evidence" value="ECO:0007669"/>
    <property type="project" value="UniProtKB-SubCell"/>
</dbReference>
<dbReference type="GO" id="GO:0070125">
    <property type="term" value="P:mitochondrial translational elongation"/>
    <property type="evidence" value="ECO:0007669"/>
    <property type="project" value="TreeGrafter"/>
</dbReference>
<dbReference type="PROSITE" id="PS50126">
    <property type="entry name" value="S1"/>
    <property type="match status" value="2"/>
</dbReference>
<dbReference type="GO" id="GO:0005739">
    <property type="term" value="C:mitochondrion"/>
    <property type="evidence" value="ECO:0007669"/>
    <property type="project" value="UniProtKB-SubCell"/>
</dbReference>
<dbReference type="OrthoDB" id="277235at2759"/>
<feature type="region of interest" description="Disordered" evidence="16">
    <location>
        <begin position="367"/>
        <end position="669"/>
    </location>
</feature>
<dbReference type="Gene3D" id="1.10.286.20">
    <property type="match status" value="2"/>
</dbReference>
<dbReference type="PANTHER" id="PTHR11741:SF10">
    <property type="entry name" value="POLYPROTEIN OF EF-TS, CHLOROPLASTIC"/>
    <property type="match status" value="1"/>
</dbReference>
<comment type="subcellular location">
    <subcellularLocation>
        <location evidence="14">Mitochondrion</location>
    </subcellularLocation>
    <subcellularLocation>
        <location evidence="1">Plastid</location>
        <location evidence="1">Chloroplast</location>
    </subcellularLocation>
</comment>
<dbReference type="Gene3D" id="3.30.479.20">
    <property type="entry name" value="Elongation factor Ts, dimerisation domain"/>
    <property type="match status" value="2"/>
</dbReference>
<comment type="similarity">
    <text evidence="2 14 15">Belongs to the EF-Ts family.</text>
</comment>
<keyword evidence="4" id="KW-0934">Plastid</keyword>
<dbReference type="InterPro" id="IPR014039">
    <property type="entry name" value="Transl_elong_EFTs/EF1B_dimer"/>
</dbReference>
<dbReference type="FunFam" id="1.10.8.10:FF:000001">
    <property type="entry name" value="Elongation factor Ts"/>
    <property type="match status" value="2"/>
</dbReference>
<dbReference type="InterPro" id="IPR001816">
    <property type="entry name" value="Transl_elong_EFTs/EF1B"/>
</dbReference>
<name>A0A9Q1GNS4_9CARY</name>
<keyword evidence="6 14" id="KW-0251">Elongation factor</keyword>
<dbReference type="InterPro" id="IPR036402">
    <property type="entry name" value="EF-Ts_dimer_sf"/>
</dbReference>
<keyword evidence="19" id="KW-1185">Reference proteome</keyword>
<keyword evidence="8" id="KW-0809">Transit peptide</keyword>
<evidence type="ECO:0000256" key="10">
    <source>
        <dbReference type="ARBA" id="ARBA00056139"/>
    </source>
</evidence>
<reference evidence="18" key="1">
    <citation type="submission" date="2022-04" db="EMBL/GenBank/DDBJ databases">
        <title>Carnegiea gigantea Genome sequencing and assembly v2.</title>
        <authorList>
            <person name="Copetti D."/>
            <person name="Sanderson M.J."/>
            <person name="Burquez A."/>
            <person name="Wojciechowski M.F."/>
        </authorList>
    </citation>
    <scope>NUCLEOTIDE SEQUENCE</scope>
    <source>
        <strain evidence="18">SGP5-SGP5p</strain>
        <tissue evidence="18">Aerial part</tissue>
    </source>
</reference>
<comment type="subunit">
    <text evidence="12">Component of the chloroplast ribosome 70S subunit, and at low levels, present in polysomes.</text>
</comment>
<dbReference type="SUPFAM" id="SSF46934">
    <property type="entry name" value="UBA-like"/>
    <property type="match status" value="2"/>
</dbReference>
<dbReference type="CDD" id="cd14275">
    <property type="entry name" value="UBA_EF-Ts"/>
    <property type="match status" value="2"/>
</dbReference>
<feature type="compositionally biased region" description="Polar residues" evidence="16">
    <location>
        <begin position="101"/>
        <end position="111"/>
    </location>
</feature>
<feature type="region of interest" description="Disordered" evidence="16">
    <location>
        <begin position="216"/>
        <end position="252"/>
    </location>
</feature>
<dbReference type="SUPFAM" id="SSF50249">
    <property type="entry name" value="Nucleic acid-binding proteins"/>
    <property type="match status" value="2"/>
</dbReference>
<evidence type="ECO:0000256" key="1">
    <source>
        <dbReference type="ARBA" id="ARBA00004229"/>
    </source>
</evidence>
<gene>
    <name evidence="14" type="primary">EFTS</name>
    <name evidence="18" type="ORF">Cgig2_018509</name>
</gene>
<evidence type="ECO:0000313" key="19">
    <source>
        <dbReference type="Proteomes" id="UP001153076"/>
    </source>
</evidence>
<dbReference type="SMART" id="SM00316">
    <property type="entry name" value="S1"/>
    <property type="match status" value="2"/>
</dbReference>
<evidence type="ECO:0000259" key="17">
    <source>
        <dbReference type="PROSITE" id="PS50126"/>
    </source>
</evidence>
<feature type="domain" description="S1 motif" evidence="17">
    <location>
        <begin position="141"/>
        <end position="210"/>
    </location>
</feature>
<dbReference type="PROSITE" id="PS01126">
    <property type="entry name" value="EF_TS_1"/>
    <property type="match status" value="2"/>
</dbReference>
<dbReference type="InterPro" id="IPR003029">
    <property type="entry name" value="S1_domain"/>
</dbReference>
<evidence type="ECO:0000256" key="16">
    <source>
        <dbReference type="SAM" id="MobiDB-lite"/>
    </source>
</evidence>
<dbReference type="InterPro" id="IPR009060">
    <property type="entry name" value="UBA-like_sf"/>
</dbReference>
<dbReference type="Pfam" id="PF00889">
    <property type="entry name" value="EF_TS"/>
    <property type="match status" value="2"/>
</dbReference>
<keyword evidence="5" id="KW-0677">Repeat</keyword>
<comment type="function">
    <text evidence="9 14 15">Associates with the EF-Tu.GDP complex and induces the exchange of GDP to GTP. It remains bound to the aminoacyl-tRNA.EF-Tu.GTP complex up to the GTP hydrolysis stage on the ribosome.</text>
</comment>
<evidence type="ECO:0000256" key="12">
    <source>
        <dbReference type="ARBA" id="ARBA00065253"/>
    </source>
</evidence>
<feature type="compositionally biased region" description="Low complexity" evidence="16">
    <location>
        <begin position="394"/>
        <end position="408"/>
    </location>
</feature>
<evidence type="ECO:0000256" key="9">
    <source>
        <dbReference type="ARBA" id="ARBA00025453"/>
    </source>
</evidence>
<dbReference type="EMBL" id="JAKOGI010001624">
    <property type="protein sequence ID" value="KAJ8424702.1"/>
    <property type="molecule type" value="Genomic_DNA"/>
</dbReference>
<evidence type="ECO:0000256" key="5">
    <source>
        <dbReference type="ARBA" id="ARBA00022737"/>
    </source>
</evidence>
<dbReference type="NCBIfam" id="TIGR00116">
    <property type="entry name" value="tsf"/>
    <property type="match status" value="3"/>
</dbReference>
<dbReference type="AlphaFoldDB" id="A0A9Q1GNS4"/>
<dbReference type="GO" id="GO:0003746">
    <property type="term" value="F:translation elongation factor activity"/>
    <property type="evidence" value="ECO:0007669"/>
    <property type="project" value="UniProtKB-UniRule"/>
</dbReference>
<dbReference type="Proteomes" id="UP001153076">
    <property type="component" value="Unassembled WGS sequence"/>
</dbReference>
<evidence type="ECO:0000256" key="2">
    <source>
        <dbReference type="ARBA" id="ARBA00005532"/>
    </source>
</evidence>
<evidence type="ECO:0000256" key="14">
    <source>
        <dbReference type="HAMAP-Rule" id="MF_03135"/>
    </source>
</evidence>
<proteinExistence type="inferred from homology"/>
<evidence type="ECO:0000256" key="8">
    <source>
        <dbReference type="ARBA" id="ARBA00022946"/>
    </source>
</evidence>
<dbReference type="SUPFAM" id="SSF54713">
    <property type="entry name" value="Elongation factor Ts (EF-Ts), dimerisation domain"/>
    <property type="match status" value="2"/>
</dbReference>
<dbReference type="InterPro" id="IPR012340">
    <property type="entry name" value="NA-bd_OB-fold"/>
</dbReference>
<feature type="compositionally biased region" description="Acidic residues" evidence="16">
    <location>
        <begin position="409"/>
        <end position="418"/>
    </location>
</feature>
<comment type="caution">
    <text evidence="18">The sequence shown here is derived from an EMBL/GenBank/DDBJ whole genome shotgun (WGS) entry which is preliminary data.</text>
</comment>
<evidence type="ECO:0000256" key="15">
    <source>
        <dbReference type="RuleBase" id="RU000642"/>
    </source>
</evidence>
<keyword evidence="3" id="KW-0150">Chloroplast</keyword>
<protein>
    <recommendedName>
        <fullName evidence="14">Elongation factor Ts, mitochondrial</fullName>
        <shortName evidence="14">EF-Ts</shortName>
        <shortName evidence="14">EF-TsMt</shortName>
    </recommendedName>
</protein>
<feature type="compositionally biased region" description="Low complexity" evidence="16">
    <location>
        <begin position="86"/>
        <end position="100"/>
    </location>
</feature>
<dbReference type="FunFam" id="2.40.50.140:FF:000051">
    <property type="entry name" value="RNA-binding transcriptional accessory protein"/>
    <property type="match status" value="1"/>
</dbReference>
<comment type="subunit">
    <text evidence="11">Associates transiently with chloroplast polysomes.</text>
</comment>
<feature type="compositionally biased region" description="Low complexity" evidence="16">
    <location>
        <begin position="641"/>
        <end position="667"/>
    </location>
</feature>
<evidence type="ECO:0000256" key="4">
    <source>
        <dbReference type="ARBA" id="ARBA00022640"/>
    </source>
</evidence>
<dbReference type="Gene3D" id="1.10.8.10">
    <property type="entry name" value="DNA helicase RuvA subunit, C-terminal domain"/>
    <property type="match status" value="2"/>
</dbReference>
<keyword evidence="14" id="KW-0496">Mitochondrion</keyword>
<feature type="region of interest" description="Disordered" evidence="16">
    <location>
        <begin position="77"/>
        <end position="133"/>
    </location>
</feature>
<evidence type="ECO:0000256" key="7">
    <source>
        <dbReference type="ARBA" id="ARBA00022917"/>
    </source>
</evidence>
<dbReference type="HAMAP" id="MF_00050">
    <property type="entry name" value="EF_Ts"/>
    <property type="match status" value="2"/>
</dbReference>
<dbReference type="GO" id="GO:0003729">
    <property type="term" value="F:mRNA binding"/>
    <property type="evidence" value="ECO:0007669"/>
    <property type="project" value="UniProtKB-ARBA"/>
</dbReference>
<evidence type="ECO:0000256" key="6">
    <source>
        <dbReference type="ARBA" id="ARBA00022768"/>
    </source>
</evidence>
<organism evidence="18 19">
    <name type="scientific">Carnegiea gigantea</name>
    <dbReference type="NCBI Taxonomy" id="171969"/>
    <lineage>
        <taxon>Eukaryota</taxon>
        <taxon>Viridiplantae</taxon>
        <taxon>Streptophyta</taxon>
        <taxon>Embryophyta</taxon>
        <taxon>Tracheophyta</taxon>
        <taxon>Spermatophyta</taxon>
        <taxon>Magnoliopsida</taxon>
        <taxon>eudicotyledons</taxon>
        <taxon>Gunneridae</taxon>
        <taxon>Pentapetalae</taxon>
        <taxon>Caryophyllales</taxon>
        <taxon>Cactineae</taxon>
        <taxon>Cactaceae</taxon>
        <taxon>Cactoideae</taxon>
        <taxon>Echinocereeae</taxon>
        <taxon>Carnegiea</taxon>
    </lineage>
</organism>
<dbReference type="Pfam" id="PF00575">
    <property type="entry name" value="S1"/>
    <property type="match status" value="1"/>
</dbReference>
<dbReference type="FunFam" id="1.10.286.20:FF:000001">
    <property type="entry name" value="Elongation factor Ts"/>
    <property type="match status" value="2"/>
</dbReference>
<comment type="subunit">
    <text evidence="13">Component of the chloroplast ribosome 30S and 70S subunits, as well as polysomes.</text>
</comment>
<evidence type="ECO:0000256" key="11">
    <source>
        <dbReference type="ARBA" id="ARBA00063456"/>
    </source>
</evidence>
<feature type="domain" description="S1 motif" evidence="17">
    <location>
        <begin position="257"/>
        <end position="326"/>
    </location>
</feature>
<comment type="function">
    <text evidence="10">Binds to psbD and psbA 5'-untranslated regions (UTRs) in vitro.</text>
</comment>
<dbReference type="InterPro" id="IPR018101">
    <property type="entry name" value="Transl_elong_Ts_CS"/>
</dbReference>
<dbReference type="Gene3D" id="2.40.50.140">
    <property type="entry name" value="Nucleic acid-binding proteins"/>
    <property type="match status" value="2"/>
</dbReference>
<dbReference type="PROSITE" id="PS01127">
    <property type="entry name" value="EF_TS_2"/>
    <property type="match status" value="1"/>
</dbReference>
<evidence type="ECO:0000313" key="18">
    <source>
        <dbReference type="EMBL" id="KAJ8424702.1"/>
    </source>
</evidence>
<keyword evidence="7 14" id="KW-0648">Protein biosynthesis</keyword>
<dbReference type="PANTHER" id="PTHR11741">
    <property type="entry name" value="ELONGATION FACTOR TS"/>
    <property type="match status" value="1"/>
</dbReference>